<accession>W6RP65</accession>
<sequence>MKAFLLTTFHVIRDGVVARKLAIGLPPLAASDSRKGDERCCRGNW</sequence>
<reference evidence="1" key="1">
    <citation type="submission" date="2013-11" db="EMBL/GenBank/DDBJ databases">
        <title>Draft genome sequence of the broad-host-range Rhizobium sp. LPU83 strain, a member of the low-genetic diversity Oregon-like Rhizobium sp. group.</title>
        <authorList>
            <person name="Wibberg D."/>
            <person name="Puehler A."/>
            <person name="Schlueter A."/>
        </authorList>
    </citation>
    <scope>NUCLEOTIDE SEQUENCE [LARGE SCALE GENOMIC DNA]</scope>
    <source>
        <strain evidence="1">LPU83</strain>
        <plasmid evidence="1">pLPU83d</plasmid>
    </source>
</reference>
<dbReference type="HOGENOM" id="CLU_3204456_0_0_5"/>
<dbReference type="Proteomes" id="UP000019443">
    <property type="component" value="Plasmid pLPU83d"/>
</dbReference>
<dbReference type="PATRIC" id="fig|348824.6.peg.6214"/>
<organism evidence="1 2">
    <name type="scientific">Rhizobium favelukesii</name>
    <dbReference type="NCBI Taxonomy" id="348824"/>
    <lineage>
        <taxon>Bacteria</taxon>
        <taxon>Pseudomonadati</taxon>
        <taxon>Pseudomonadota</taxon>
        <taxon>Alphaproteobacteria</taxon>
        <taxon>Hyphomicrobiales</taxon>
        <taxon>Rhizobiaceae</taxon>
        <taxon>Rhizobium/Agrobacterium group</taxon>
        <taxon>Rhizobium</taxon>
    </lineage>
</organism>
<dbReference type="EMBL" id="HG916855">
    <property type="protein sequence ID" value="CDM61940.1"/>
    <property type="molecule type" value="Genomic_DNA"/>
</dbReference>
<protein>
    <submittedName>
        <fullName evidence="1">Uncharacterized protein</fullName>
    </submittedName>
</protein>
<keyword evidence="2" id="KW-1185">Reference proteome</keyword>
<evidence type="ECO:0000313" key="1">
    <source>
        <dbReference type="EMBL" id="CDM61940.1"/>
    </source>
</evidence>
<proteinExistence type="predicted"/>
<keyword evidence="1" id="KW-0614">Plasmid</keyword>
<dbReference type="KEGG" id="rhl:LPU83_pLPU83d_0569"/>
<evidence type="ECO:0000313" key="2">
    <source>
        <dbReference type="Proteomes" id="UP000019443"/>
    </source>
</evidence>
<geneLocation type="plasmid" evidence="1 2">
    <name>pLPU83d</name>
</geneLocation>
<name>W6RP65_9HYPH</name>
<gene>
    <name evidence="1" type="ORF">LPU83_pLPU83d_0569</name>
</gene>
<dbReference type="AlphaFoldDB" id="W6RP65"/>